<sequence>MRTVFGYMLIVLLLPVAVFLFYFANAEAQKVRSFDEVVEEKIVINEVHLPQASKLVDKDGNSFLEIHQPYRIITDGKNIPPFLKEVFLQSEDQHFYDHSGINAAAVMRALLVNAKADGIEQGASTITQQLARNIYLSHDRTLVRKVSEVLYAYELEKRLSKDEILNLYLHAIYFNHQVYGVEAASQFYFKKHVNELTKAQMAFIAAIPNNPSLYDPIRHFDNTKKRQERLIDVMQREEFITASEAETIKKEPIKLQVRDRIDKYASYSTYVEDELKQLIAKTEGFDQQMKNAKGEEKTLIEHKLKDRVEKVKSSGIVIHTALDPALQQKAENAVNSTLAGSSVQASAAVIKNDSRDVVALVGGKNFDRTQFNRSFQGFRQPGSTIKPLLDFAPYINTTNAGVTSMVSADKYCIAGWCPKNYSGKEYGMVTLKTALSKSYNTAAVRLYVKTGPERAYSYLEKFNFERMTDVDRHPGAYGKALGGFKYGMTTLEIAGAYTSFIDGTFTKPRAIQKVTDRQGNLLYEWKDEPQTIWSKATTYKMRALLADVIYNGTGKKANPGKSYAGGKTGTTNSTKDLWFAGLTDQYTASVWVGKDRPESIRYLESYAPNQVIWRKIMR</sequence>
<dbReference type="GO" id="GO:0008658">
    <property type="term" value="F:penicillin binding"/>
    <property type="evidence" value="ECO:0007669"/>
    <property type="project" value="InterPro"/>
</dbReference>
<comment type="subcellular location">
    <subcellularLocation>
        <location evidence="1">Cell membrane</location>
    </subcellularLocation>
</comment>
<dbReference type="GO" id="GO:0071555">
    <property type="term" value="P:cell wall organization"/>
    <property type="evidence" value="ECO:0007669"/>
    <property type="project" value="UniProtKB-KW"/>
</dbReference>
<evidence type="ECO:0000313" key="20">
    <source>
        <dbReference type="Proteomes" id="UP000429595"/>
    </source>
</evidence>
<keyword evidence="7" id="KW-0328">Glycosyltransferase</keyword>
<evidence type="ECO:0000256" key="15">
    <source>
        <dbReference type="ARBA" id="ARBA00034000"/>
    </source>
</evidence>
<comment type="similarity">
    <text evidence="2">In the C-terminal section; belongs to the transpeptidase family.</text>
</comment>
<dbReference type="GO" id="GO:0009252">
    <property type="term" value="P:peptidoglycan biosynthetic process"/>
    <property type="evidence" value="ECO:0007669"/>
    <property type="project" value="UniProtKB-KW"/>
</dbReference>
<evidence type="ECO:0000256" key="4">
    <source>
        <dbReference type="ARBA" id="ARBA00022475"/>
    </source>
</evidence>
<evidence type="ECO:0000313" key="19">
    <source>
        <dbReference type="EMBL" id="KAB7706955.1"/>
    </source>
</evidence>
<keyword evidence="14" id="KW-0961">Cell wall biogenesis/degradation</keyword>
<dbReference type="GO" id="GO:0006508">
    <property type="term" value="P:proteolysis"/>
    <property type="evidence" value="ECO:0007669"/>
    <property type="project" value="UniProtKB-KW"/>
</dbReference>
<dbReference type="PANTHER" id="PTHR32282">
    <property type="entry name" value="BINDING PROTEIN TRANSPEPTIDASE, PUTATIVE-RELATED"/>
    <property type="match status" value="1"/>
</dbReference>
<keyword evidence="5" id="KW-0121">Carboxypeptidase</keyword>
<evidence type="ECO:0000256" key="8">
    <source>
        <dbReference type="ARBA" id="ARBA00022679"/>
    </source>
</evidence>
<dbReference type="SUPFAM" id="SSF56601">
    <property type="entry name" value="beta-lactamase/transpeptidase-like"/>
    <property type="match status" value="1"/>
</dbReference>
<dbReference type="Proteomes" id="UP000429595">
    <property type="component" value="Unassembled WGS sequence"/>
</dbReference>
<dbReference type="GO" id="GO:0030288">
    <property type="term" value="C:outer membrane-bounded periplasmic space"/>
    <property type="evidence" value="ECO:0007669"/>
    <property type="project" value="TreeGrafter"/>
</dbReference>
<evidence type="ECO:0000256" key="11">
    <source>
        <dbReference type="ARBA" id="ARBA00022984"/>
    </source>
</evidence>
<evidence type="ECO:0000256" key="5">
    <source>
        <dbReference type="ARBA" id="ARBA00022645"/>
    </source>
</evidence>
<evidence type="ECO:0000256" key="9">
    <source>
        <dbReference type="ARBA" id="ARBA00022801"/>
    </source>
</evidence>
<dbReference type="PANTHER" id="PTHR32282:SF11">
    <property type="entry name" value="PENICILLIN-BINDING PROTEIN 1B"/>
    <property type="match status" value="1"/>
</dbReference>
<accession>A0A6I1FFL3</accession>
<dbReference type="Pfam" id="PF00912">
    <property type="entry name" value="Transgly"/>
    <property type="match status" value="1"/>
</dbReference>
<evidence type="ECO:0000256" key="16">
    <source>
        <dbReference type="ARBA" id="ARBA00049902"/>
    </source>
</evidence>
<dbReference type="RefSeq" id="WP_152150729.1">
    <property type="nucleotide sequence ID" value="NZ_WEIO01000004.1"/>
</dbReference>
<reference evidence="19 20" key="1">
    <citation type="submission" date="2019-10" db="EMBL/GenBank/DDBJ databases">
        <title>Bacillus aerolatum sp. nov., isolated from bioaerosol of sport playgrounds.</title>
        <authorList>
            <person name="Chen P."/>
            <person name="Zhang G."/>
        </authorList>
    </citation>
    <scope>NUCLEOTIDE SEQUENCE [LARGE SCALE GENOMIC DNA]</scope>
    <source>
        <strain evidence="19 20">CX253</strain>
    </source>
</reference>
<evidence type="ECO:0000256" key="6">
    <source>
        <dbReference type="ARBA" id="ARBA00022670"/>
    </source>
</evidence>
<name>A0A6I1FFL3_9BACI</name>
<feature type="domain" description="Penicillin-binding protein transpeptidase" evidence="17">
    <location>
        <begin position="346"/>
        <end position="591"/>
    </location>
</feature>
<keyword evidence="9" id="KW-0378">Hydrolase</keyword>
<feature type="domain" description="Glycosyl transferase family 51" evidence="18">
    <location>
        <begin position="63"/>
        <end position="235"/>
    </location>
</feature>
<dbReference type="Gene3D" id="1.10.3810.10">
    <property type="entry name" value="Biosynthetic peptidoglycan transglycosylase-like"/>
    <property type="match status" value="1"/>
</dbReference>
<evidence type="ECO:0000259" key="17">
    <source>
        <dbReference type="Pfam" id="PF00905"/>
    </source>
</evidence>
<dbReference type="GO" id="GO:0008955">
    <property type="term" value="F:peptidoglycan glycosyltransferase activity"/>
    <property type="evidence" value="ECO:0007669"/>
    <property type="project" value="UniProtKB-EC"/>
</dbReference>
<comment type="catalytic activity">
    <reaction evidence="16">
        <text>[GlcNAc-(1-&gt;4)-Mur2Ac(oyl-L-Ala-gamma-D-Glu-L-Lys-D-Ala-D-Ala)](n)-di-trans,octa-cis-undecaprenyl diphosphate + beta-D-GlcNAc-(1-&gt;4)-Mur2Ac(oyl-L-Ala-gamma-D-Glu-L-Lys-D-Ala-D-Ala)-di-trans,octa-cis-undecaprenyl diphosphate = [GlcNAc-(1-&gt;4)-Mur2Ac(oyl-L-Ala-gamma-D-Glu-L-Lys-D-Ala-D-Ala)](n+1)-di-trans,octa-cis-undecaprenyl diphosphate + di-trans,octa-cis-undecaprenyl diphosphate + H(+)</text>
        <dbReference type="Rhea" id="RHEA:23708"/>
        <dbReference type="Rhea" id="RHEA-COMP:9602"/>
        <dbReference type="Rhea" id="RHEA-COMP:9603"/>
        <dbReference type="ChEBI" id="CHEBI:15378"/>
        <dbReference type="ChEBI" id="CHEBI:58405"/>
        <dbReference type="ChEBI" id="CHEBI:60033"/>
        <dbReference type="ChEBI" id="CHEBI:78435"/>
        <dbReference type="EC" id="2.4.99.28"/>
    </reaction>
</comment>
<keyword evidence="10" id="KW-0133">Cell shape</keyword>
<evidence type="ECO:0000256" key="1">
    <source>
        <dbReference type="ARBA" id="ARBA00004236"/>
    </source>
</evidence>
<dbReference type="Gene3D" id="3.40.710.10">
    <property type="entry name" value="DD-peptidase/beta-lactamase superfamily"/>
    <property type="match status" value="1"/>
</dbReference>
<evidence type="ECO:0000256" key="14">
    <source>
        <dbReference type="ARBA" id="ARBA00023316"/>
    </source>
</evidence>
<protein>
    <submittedName>
        <fullName evidence="19">Penicillin-binding protein</fullName>
    </submittedName>
</protein>
<evidence type="ECO:0000256" key="13">
    <source>
        <dbReference type="ARBA" id="ARBA00023268"/>
    </source>
</evidence>
<dbReference type="InterPro" id="IPR001460">
    <property type="entry name" value="PCN-bd_Tpept"/>
</dbReference>
<dbReference type="InterPro" id="IPR001264">
    <property type="entry name" value="Glyco_trans_51"/>
</dbReference>
<dbReference type="AlphaFoldDB" id="A0A6I1FFL3"/>
<evidence type="ECO:0000256" key="10">
    <source>
        <dbReference type="ARBA" id="ARBA00022960"/>
    </source>
</evidence>
<gene>
    <name evidence="19" type="ORF">F9802_07975</name>
</gene>
<dbReference type="Pfam" id="PF00905">
    <property type="entry name" value="Transpeptidase"/>
    <property type="match status" value="1"/>
</dbReference>
<keyword evidence="11" id="KW-0573">Peptidoglycan synthesis</keyword>
<dbReference type="InterPro" id="IPR050396">
    <property type="entry name" value="Glycosyltr_51/Transpeptidase"/>
</dbReference>
<keyword evidence="12" id="KW-0472">Membrane</keyword>
<evidence type="ECO:0000256" key="2">
    <source>
        <dbReference type="ARBA" id="ARBA00007090"/>
    </source>
</evidence>
<dbReference type="FunFam" id="1.10.3810.10:FF:000001">
    <property type="entry name" value="Penicillin-binding protein 1A"/>
    <property type="match status" value="1"/>
</dbReference>
<dbReference type="InterPro" id="IPR023346">
    <property type="entry name" value="Lysozyme-like_dom_sf"/>
</dbReference>
<comment type="caution">
    <text evidence="19">The sequence shown here is derived from an EMBL/GenBank/DDBJ whole genome shotgun (WGS) entry which is preliminary data.</text>
</comment>
<organism evidence="19 20">
    <name type="scientific">Bacillus aerolatus</name>
    <dbReference type="NCBI Taxonomy" id="2653354"/>
    <lineage>
        <taxon>Bacteria</taxon>
        <taxon>Bacillati</taxon>
        <taxon>Bacillota</taxon>
        <taxon>Bacilli</taxon>
        <taxon>Bacillales</taxon>
        <taxon>Bacillaceae</taxon>
        <taxon>Bacillus</taxon>
    </lineage>
</organism>
<keyword evidence="6" id="KW-0645">Protease</keyword>
<dbReference type="GO" id="GO:0009002">
    <property type="term" value="F:serine-type D-Ala-D-Ala carboxypeptidase activity"/>
    <property type="evidence" value="ECO:0007669"/>
    <property type="project" value="UniProtKB-EC"/>
</dbReference>
<evidence type="ECO:0000256" key="12">
    <source>
        <dbReference type="ARBA" id="ARBA00023136"/>
    </source>
</evidence>
<keyword evidence="20" id="KW-1185">Reference proteome</keyword>
<evidence type="ECO:0000259" key="18">
    <source>
        <dbReference type="Pfam" id="PF00912"/>
    </source>
</evidence>
<dbReference type="EMBL" id="WEIO01000004">
    <property type="protein sequence ID" value="KAB7706955.1"/>
    <property type="molecule type" value="Genomic_DNA"/>
</dbReference>
<proteinExistence type="inferred from homology"/>
<dbReference type="SUPFAM" id="SSF53955">
    <property type="entry name" value="Lysozyme-like"/>
    <property type="match status" value="1"/>
</dbReference>
<dbReference type="GO" id="GO:0008360">
    <property type="term" value="P:regulation of cell shape"/>
    <property type="evidence" value="ECO:0007669"/>
    <property type="project" value="UniProtKB-KW"/>
</dbReference>
<evidence type="ECO:0000256" key="3">
    <source>
        <dbReference type="ARBA" id="ARBA00007739"/>
    </source>
</evidence>
<keyword evidence="4" id="KW-1003">Cell membrane</keyword>
<dbReference type="GO" id="GO:0005886">
    <property type="term" value="C:plasma membrane"/>
    <property type="evidence" value="ECO:0007669"/>
    <property type="project" value="UniProtKB-SubCell"/>
</dbReference>
<dbReference type="InterPro" id="IPR036950">
    <property type="entry name" value="PBP_transglycosylase"/>
</dbReference>
<keyword evidence="8" id="KW-0808">Transferase</keyword>
<comment type="catalytic activity">
    <reaction evidence="15">
        <text>Preferential cleavage: (Ac)2-L-Lys-D-Ala-|-D-Ala. Also transpeptidation of peptidyl-alanyl moieties that are N-acyl substituents of D-alanine.</text>
        <dbReference type="EC" id="3.4.16.4"/>
    </reaction>
</comment>
<evidence type="ECO:0000256" key="7">
    <source>
        <dbReference type="ARBA" id="ARBA00022676"/>
    </source>
</evidence>
<keyword evidence="13" id="KW-0511">Multifunctional enzyme</keyword>
<dbReference type="InterPro" id="IPR012338">
    <property type="entry name" value="Beta-lactam/transpept-like"/>
</dbReference>
<comment type="similarity">
    <text evidence="3">In the N-terminal section; belongs to the glycosyltransferase 51 family.</text>
</comment>